<evidence type="ECO:0000256" key="4">
    <source>
        <dbReference type="SAM" id="MobiDB-lite"/>
    </source>
</evidence>
<accession>A0AAE1DV95</accession>
<dbReference type="GO" id="GO:0002142">
    <property type="term" value="C:stereocilia ankle link complex"/>
    <property type="evidence" value="ECO:0007669"/>
    <property type="project" value="TreeGrafter"/>
</dbReference>
<name>A0AAE1DV95_9GAST</name>
<dbReference type="SUPFAM" id="SSF50156">
    <property type="entry name" value="PDZ domain-like"/>
    <property type="match status" value="3"/>
</dbReference>
<dbReference type="PROSITE" id="PS50106">
    <property type="entry name" value="PDZ"/>
    <property type="match status" value="3"/>
</dbReference>
<feature type="domain" description="PDZ" evidence="5">
    <location>
        <begin position="226"/>
        <end position="301"/>
    </location>
</feature>
<evidence type="ECO:0000256" key="3">
    <source>
        <dbReference type="ARBA" id="ARBA00023273"/>
    </source>
</evidence>
<evidence type="ECO:0000313" key="6">
    <source>
        <dbReference type="EMBL" id="KAK3784244.1"/>
    </source>
</evidence>
<dbReference type="GO" id="GO:0032426">
    <property type="term" value="C:stereocilium tip"/>
    <property type="evidence" value="ECO:0007669"/>
    <property type="project" value="TreeGrafter"/>
</dbReference>
<keyword evidence="7" id="KW-1185">Reference proteome</keyword>
<dbReference type="GO" id="GO:0005886">
    <property type="term" value="C:plasma membrane"/>
    <property type="evidence" value="ECO:0007669"/>
    <property type="project" value="TreeGrafter"/>
</dbReference>
<comment type="subcellular location">
    <subcellularLocation>
        <location evidence="1">Cell projection</location>
    </subcellularLocation>
</comment>
<comment type="caution">
    <text evidence="6">The sequence shown here is derived from an EMBL/GenBank/DDBJ whole genome shotgun (WGS) entry which is preliminary data.</text>
</comment>
<dbReference type="PANTHER" id="PTHR23116:SF36">
    <property type="entry name" value="HARMONIN"/>
    <property type="match status" value="1"/>
</dbReference>
<keyword evidence="2" id="KW-0677">Repeat</keyword>
<dbReference type="InterPro" id="IPR051844">
    <property type="entry name" value="USH2_Complex_Protein"/>
</dbReference>
<sequence>MWSDNYHRGLTAALKNVGLTNQPSGEKVKELILKDKDRENLFEALRHYQSSEDLHHLIKDLRVVLDEPQKLELFEFLRPLILLRHQISYSQMVPPSSGVRLHIVRLQQQPRESLGFAVCGGFEHGIGIFVTDVTPGSQAHRQGLKIGDQIARVNGFTISEAVHEDVLRLIRSHDDIILKVIYIGMIPVQEKVNGTVIWKYVDDLSTSGEIIENYSNERAGVKGSRDIKIFIDSSGHASIGCTIISERGPAERCHGIFVEKVRPGSLADEVGMQPGDQILEVNNTSFRGITWEEAKLALKSSRQLQFTIRKNSLPVSLIDGYEDRSAEPEGLPAEIAPDKAPNSLPPSTVSEPSVAAGDKRSTYHYNSEVQAEGRWKHQHVSAQVHVKPPKDHRWVGNVQLYTATQDFREDSDQKTSPLGGAAAAKLEQLRLKDSGKSNNYPDLLELEGEFGWSDRVPQRIYEKFSPQTLEGKDLKCLTFKKASDLGVVVEGGLGSPLEGRIVVSMVFENGVAHRSGKIKIGDQLMMINGRQLLDVTLTEAEDALHNVSAKDKTVELIYCESRLVNDEDKVTYF</sequence>
<dbReference type="Proteomes" id="UP001283361">
    <property type="component" value="Unassembled WGS sequence"/>
</dbReference>
<dbReference type="InterPro" id="IPR036034">
    <property type="entry name" value="PDZ_sf"/>
</dbReference>
<proteinExistence type="predicted"/>
<gene>
    <name evidence="6" type="ORF">RRG08_031629</name>
</gene>
<keyword evidence="3" id="KW-0966">Cell projection</keyword>
<evidence type="ECO:0000256" key="1">
    <source>
        <dbReference type="ARBA" id="ARBA00004316"/>
    </source>
</evidence>
<evidence type="ECO:0000256" key="2">
    <source>
        <dbReference type="ARBA" id="ARBA00022737"/>
    </source>
</evidence>
<dbReference type="InterPro" id="IPR030237">
    <property type="entry name" value="Harmonin_N"/>
</dbReference>
<dbReference type="Gene3D" id="1.20.1160.20">
    <property type="match status" value="1"/>
</dbReference>
<dbReference type="Pfam" id="PF21219">
    <property type="entry name" value="USH1C_N"/>
    <property type="match status" value="1"/>
</dbReference>
<evidence type="ECO:0000313" key="7">
    <source>
        <dbReference type="Proteomes" id="UP001283361"/>
    </source>
</evidence>
<feature type="region of interest" description="Disordered" evidence="4">
    <location>
        <begin position="323"/>
        <end position="356"/>
    </location>
</feature>
<dbReference type="AlphaFoldDB" id="A0AAE1DV95"/>
<dbReference type="InterPro" id="IPR001478">
    <property type="entry name" value="PDZ"/>
</dbReference>
<dbReference type="Gene3D" id="2.30.42.10">
    <property type="match status" value="3"/>
</dbReference>
<feature type="domain" description="PDZ" evidence="5">
    <location>
        <begin position="103"/>
        <end position="172"/>
    </location>
</feature>
<dbReference type="EMBL" id="JAWDGP010002296">
    <property type="protein sequence ID" value="KAK3784244.1"/>
    <property type="molecule type" value="Genomic_DNA"/>
</dbReference>
<dbReference type="PANTHER" id="PTHR23116">
    <property type="entry name" value="PDZ DOMAIN CONTAINING WHIRLIN AND HARMONIN-RELATED"/>
    <property type="match status" value="1"/>
</dbReference>
<dbReference type="SMART" id="SM00228">
    <property type="entry name" value="PDZ"/>
    <property type="match status" value="3"/>
</dbReference>
<organism evidence="6 7">
    <name type="scientific">Elysia crispata</name>
    <name type="common">lettuce slug</name>
    <dbReference type="NCBI Taxonomy" id="231223"/>
    <lineage>
        <taxon>Eukaryota</taxon>
        <taxon>Metazoa</taxon>
        <taxon>Spiralia</taxon>
        <taxon>Lophotrochozoa</taxon>
        <taxon>Mollusca</taxon>
        <taxon>Gastropoda</taxon>
        <taxon>Heterobranchia</taxon>
        <taxon>Euthyneura</taxon>
        <taxon>Panpulmonata</taxon>
        <taxon>Sacoglossa</taxon>
        <taxon>Placobranchoidea</taxon>
        <taxon>Plakobranchidae</taxon>
        <taxon>Elysia</taxon>
    </lineage>
</organism>
<dbReference type="GO" id="GO:0005929">
    <property type="term" value="C:cilium"/>
    <property type="evidence" value="ECO:0007669"/>
    <property type="project" value="TreeGrafter"/>
</dbReference>
<protein>
    <recommendedName>
        <fullName evidence="5">PDZ domain-containing protein</fullName>
    </recommendedName>
</protein>
<reference evidence="6" key="1">
    <citation type="journal article" date="2023" name="G3 (Bethesda)">
        <title>A reference genome for the long-term kleptoplast-retaining sea slug Elysia crispata morphotype clarki.</title>
        <authorList>
            <person name="Eastman K.E."/>
            <person name="Pendleton A.L."/>
            <person name="Shaikh M.A."/>
            <person name="Suttiyut T."/>
            <person name="Ogas R."/>
            <person name="Tomko P."/>
            <person name="Gavelis G."/>
            <person name="Widhalm J.R."/>
            <person name="Wisecaver J.H."/>
        </authorList>
    </citation>
    <scope>NUCLEOTIDE SEQUENCE</scope>
    <source>
        <strain evidence="6">ECLA1</strain>
    </source>
</reference>
<dbReference type="Pfam" id="PF00595">
    <property type="entry name" value="PDZ"/>
    <property type="match status" value="3"/>
</dbReference>
<evidence type="ECO:0000259" key="5">
    <source>
        <dbReference type="PROSITE" id="PS50106"/>
    </source>
</evidence>
<feature type="domain" description="PDZ" evidence="5">
    <location>
        <begin position="480"/>
        <end position="546"/>
    </location>
</feature>